<evidence type="ECO:0000313" key="3">
    <source>
        <dbReference type="EMBL" id="TVM36052.1"/>
    </source>
</evidence>
<dbReference type="GO" id="GO:0047661">
    <property type="term" value="F:amino-acid racemase activity"/>
    <property type="evidence" value="ECO:0007669"/>
    <property type="project" value="InterPro"/>
</dbReference>
<comment type="similarity">
    <text evidence="1">Belongs to the HyuE racemase family.</text>
</comment>
<dbReference type="OrthoDB" id="978447at2"/>
<dbReference type="RefSeq" id="WP_144234383.1">
    <property type="nucleotide sequence ID" value="NZ_CP039543.1"/>
</dbReference>
<dbReference type="AlphaFoldDB" id="A0A6P1ZKF1"/>
<name>A0A6P1ZKF1_9BACT</name>
<dbReference type="EMBL" id="CP039543">
    <property type="protein sequence ID" value="QJT09831.1"/>
    <property type="molecule type" value="Genomic_DNA"/>
</dbReference>
<dbReference type="Proteomes" id="UP000503251">
    <property type="component" value="Chromosome"/>
</dbReference>
<evidence type="ECO:0000256" key="1">
    <source>
        <dbReference type="ARBA" id="ARBA00038414"/>
    </source>
</evidence>
<sequence>MSKRKVGVIHTFLYSVEDLKALFAEMLPEVEMVNIIDDSLLKEVLANTGTTPGVVKRICQYAVLLESLGCECILNQCSSVGEAADVAAKLISIPYVKVDKPMGAIAIQEALKGGGKVGVVATAISTVAPSTRLVETTAREMGADVTVSSCFAKGAYEALLEEGDKPKHDRILMETIQKAVDENDAVVLAQGSMMSLLEKTKDMGKPVVCSFRTGVKQIRDVLGLD</sequence>
<gene>
    <name evidence="3" type="ORF">DQK91_05245</name>
    <name evidence="2" type="ORF">E8L03_13190</name>
</gene>
<dbReference type="EMBL" id="QMIF01000002">
    <property type="protein sequence ID" value="TVM36052.1"/>
    <property type="molecule type" value="Genomic_DNA"/>
</dbReference>
<reference evidence="3 4" key="1">
    <citation type="submission" date="2018-06" db="EMBL/GenBank/DDBJ databases">
        <title>Complete genome of Desulfovibrio marinus P48SEP.</title>
        <authorList>
            <person name="Crispim J.S."/>
            <person name="Vidigal P.M.P."/>
            <person name="Silva L.C.F."/>
            <person name="Araujo L.C."/>
            <person name="Laguardia C.N."/>
            <person name="Dias R.S."/>
            <person name="Sousa M.P."/>
            <person name="Paula S.O."/>
            <person name="Silva C."/>
        </authorList>
    </citation>
    <scope>NUCLEOTIDE SEQUENCE [LARGE SCALE GENOMIC DNA]</scope>
    <source>
        <strain evidence="3 4">P48SEP</strain>
    </source>
</reference>
<reference evidence="2 5" key="2">
    <citation type="submission" date="2019-04" db="EMBL/GenBank/DDBJ databases">
        <title>Isolation and culture of sulfate reducing bacteria from the cold seep of the South China Sea.</title>
        <authorList>
            <person name="Sun C."/>
            <person name="Liu R."/>
        </authorList>
    </citation>
    <scope>NUCLEOTIDE SEQUENCE [LARGE SCALE GENOMIC DNA]</scope>
    <source>
        <strain evidence="2 5">CS1</strain>
    </source>
</reference>
<keyword evidence="5" id="KW-1185">Reference proteome</keyword>
<dbReference type="Pfam" id="PF01177">
    <property type="entry name" value="Asp_Glu_race"/>
    <property type="match status" value="1"/>
</dbReference>
<evidence type="ECO:0000313" key="2">
    <source>
        <dbReference type="EMBL" id="QJT09831.1"/>
    </source>
</evidence>
<dbReference type="Gene3D" id="3.40.50.12500">
    <property type="match status" value="1"/>
</dbReference>
<dbReference type="InterPro" id="IPR053714">
    <property type="entry name" value="Iso_Racemase_Enz_sf"/>
</dbReference>
<dbReference type="Proteomes" id="UP000434052">
    <property type="component" value="Unassembled WGS sequence"/>
</dbReference>
<protein>
    <submittedName>
        <fullName evidence="3">Asp/Glu/hydantoin racemase</fullName>
    </submittedName>
</protein>
<evidence type="ECO:0000313" key="4">
    <source>
        <dbReference type="Proteomes" id="UP000434052"/>
    </source>
</evidence>
<organism evidence="3 4">
    <name type="scientific">Oceanidesulfovibrio marinus</name>
    <dbReference type="NCBI Taxonomy" id="370038"/>
    <lineage>
        <taxon>Bacteria</taxon>
        <taxon>Pseudomonadati</taxon>
        <taxon>Thermodesulfobacteriota</taxon>
        <taxon>Desulfovibrionia</taxon>
        <taxon>Desulfovibrionales</taxon>
        <taxon>Desulfovibrionaceae</taxon>
        <taxon>Oceanidesulfovibrio</taxon>
    </lineage>
</organism>
<accession>A0A6P1ZKF1</accession>
<evidence type="ECO:0000313" key="5">
    <source>
        <dbReference type="Proteomes" id="UP000503251"/>
    </source>
</evidence>
<dbReference type="InterPro" id="IPR015942">
    <property type="entry name" value="Asp/Glu/hydantoin_racemase"/>
</dbReference>
<proteinExistence type="inferred from homology"/>